<organism evidence="1 2">
    <name type="scientific">Jatropha curcas</name>
    <name type="common">Barbados nut</name>
    <dbReference type="NCBI Taxonomy" id="180498"/>
    <lineage>
        <taxon>Eukaryota</taxon>
        <taxon>Viridiplantae</taxon>
        <taxon>Streptophyta</taxon>
        <taxon>Embryophyta</taxon>
        <taxon>Tracheophyta</taxon>
        <taxon>Spermatophyta</taxon>
        <taxon>Magnoliopsida</taxon>
        <taxon>eudicotyledons</taxon>
        <taxon>Gunneridae</taxon>
        <taxon>Pentapetalae</taxon>
        <taxon>rosids</taxon>
        <taxon>fabids</taxon>
        <taxon>Malpighiales</taxon>
        <taxon>Euphorbiaceae</taxon>
        <taxon>Crotonoideae</taxon>
        <taxon>Jatropheae</taxon>
        <taxon>Jatropha</taxon>
    </lineage>
</organism>
<accession>A0A067KQT8</accession>
<protein>
    <recommendedName>
        <fullName evidence="3">Aminotransferase-like plant mobile domain-containing protein</fullName>
    </recommendedName>
</protein>
<evidence type="ECO:0000313" key="2">
    <source>
        <dbReference type="Proteomes" id="UP000027138"/>
    </source>
</evidence>
<sequence>MSQLPEIPASAYTPEMNTLGAIPDITTFEGERVPVSRNPLTPGTRLLQLLPLPGTSSRFATRPAGCAVSRLSGESNWQFIRLLEVWAYEYRIYPGGLSGDTPADSRRIPRYLAHCHHTFSSSEDPHYWRCFLND</sequence>
<reference evidence="1 2" key="1">
    <citation type="journal article" date="2014" name="PLoS ONE">
        <title>Global Analysis of Gene Expression Profiles in Physic Nut (Jatropha curcas L.) Seedlings Exposed to Salt Stress.</title>
        <authorList>
            <person name="Zhang L."/>
            <person name="Zhang C."/>
            <person name="Wu P."/>
            <person name="Chen Y."/>
            <person name="Li M."/>
            <person name="Jiang H."/>
            <person name="Wu G."/>
        </authorList>
    </citation>
    <scope>NUCLEOTIDE SEQUENCE [LARGE SCALE GENOMIC DNA]</scope>
    <source>
        <strain evidence="2">cv. GZQX0401</strain>
        <tissue evidence="1">Young leaves</tissue>
    </source>
</reference>
<keyword evidence="2" id="KW-1185">Reference proteome</keyword>
<evidence type="ECO:0008006" key="3">
    <source>
        <dbReference type="Google" id="ProtNLM"/>
    </source>
</evidence>
<name>A0A067KQT8_JATCU</name>
<dbReference type="EMBL" id="KK914515">
    <property type="protein sequence ID" value="KDP34645.1"/>
    <property type="molecule type" value="Genomic_DNA"/>
</dbReference>
<gene>
    <name evidence="1" type="ORF">JCGZ_11958</name>
</gene>
<evidence type="ECO:0000313" key="1">
    <source>
        <dbReference type="EMBL" id="KDP34645.1"/>
    </source>
</evidence>
<dbReference type="Proteomes" id="UP000027138">
    <property type="component" value="Unassembled WGS sequence"/>
</dbReference>
<proteinExistence type="predicted"/>
<dbReference type="AlphaFoldDB" id="A0A067KQT8"/>